<protein>
    <recommendedName>
        <fullName evidence="4">Lipocalin-like protein</fullName>
    </recommendedName>
</protein>
<name>A0ABV1FN37_9BACT</name>
<evidence type="ECO:0008006" key="4">
    <source>
        <dbReference type="Google" id="ProtNLM"/>
    </source>
</evidence>
<evidence type="ECO:0000313" key="3">
    <source>
        <dbReference type="Proteomes" id="UP001487296"/>
    </source>
</evidence>
<feature type="signal peptide" evidence="1">
    <location>
        <begin position="1"/>
        <end position="20"/>
    </location>
</feature>
<accession>A0ABV1FN37</accession>
<keyword evidence="1" id="KW-0732">Signal</keyword>
<dbReference type="EMBL" id="JBBNFP010000004">
    <property type="protein sequence ID" value="MEQ2485810.1"/>
    <property type="molecule type" value="Genomic_DNA"/>
</dbReference>
<sequence length="350" mass="39848">MTRSIIYSFLVALVSFGFIACDSDDNGKQTKVPEGAKPPTEFKLGDCEDEANAKDAIKLVVNNWGGQSDQEFASIELFADGHFLITTPKAGKLPKRAANATRSANIFKRHGDAPLKTRATDINGSIDLENGAYIYGTFTRVKEGVYSLSNNTMIEIKDKHVSGSTTIIYTNRYGVKIAVAVTVDFDYKPKPVVRQLCRSWRMDSSELWFTTEDTYIAYAKQWLKLGRVMQEVTITPEGRAMGFDEDDVAEDKDDYCLRLVFSPCGTYLCFYKDGEVEVGFWEWKDLQNGVMRLWEPFDIDDDDDDDDVDEYMDVTVRFDGKKIRIYHDFMDEENDVMFRAYGVSTFSARY</sequence>
<comment type="caution">
    <text evidence="2">The sequence shown here is derived from an EMBL/GenBank/DDBJ whole genome shotgun (WGS) entry which is preliminary data.</text>
</comment>
<dbReference type="PROSITE" id="PS51257">
    <property type="entry name" value="PROKAR_LIPOPROTEIN"/>
    <property type="match status" value="1"/>
</dbReference>
<dbReference type="RefSeq" id="WP_215758812.1">
    <property type="nucleotide sequence ID" value="NZ_JAHKBE010000003.1"/>
</dbReference>
<organism evidence="2 3">
    <name type="scientific">Hallella faecis</name>
    <dbReference type="NCBI Taxonomy" id="2841596"/>
    <lineage>
        <taxon>Bacteria</taxon>
        <taxon>Pseudomonadati</taxon>
        <taxon>Bacteroidota</taxon>
        <taxon>Bacteroidia</taxon>
        <taxon>Bacteroidales</taxon>
        <taxon>Prevotellaceae</taxon>
        <taxon>Hallella</taxon>
    </lineage>
</organism>
<gene>
    <name evidence="2" type="ORF">AAAT34_01920</name>
</gene>
<feature type="chain" id="PRO_5046788967" description="Lipocalin-like protein" evidence="1">
    <location>
        <begin position="21"/>
        <end position="350"/>
    </location>
</feature>
<dbReference type="Proteomes" id="UP001487296">
    <property type="component" value="Unassembled WGS sequence"/>
</dbReference>
<proteinExistence type="predicted"/>
<evidence type="ECO:0000256" key="1">
    <source>
        <dbReference type="SAM" id="SignalP"/>
    </source>
</evidence>
<reference evidence="2 3" key="1">
    <citation type="submission" date="2024-04" db="EMBL/GenBank/DDBJ databases">
        <title>Human intestinal bacterial collection.</title>
        <authorList>
            <person name="Pauvert C."/>
            <person name="Hitch T.C.A."/>
            <person name="Clavel T."/>
        </authorList>
    </citation>
    <scope>NUCLEOTIDE SEQUENCE [LARGE SCALE GENOMIC DNA]</scope>
    <source>
        <strain evidence="2 3">CLA-AA-H145</strain>
    </source>
</reference>
<keyword evidence="3" id="KW-1185">Reference proteome</keyword>
<evidence type="ECO:0000313" key="2">
    <source>
        <dbReference type="EMBL" id="MEQ2485810.1"/>
    </source>
</evidence>